<feature type="transmembrane region" description="Helical" evidence="7">
    <location>
        <begin position="358"/>
        <end position="379"/>
    </location>
</feature>
<dbReference type="CDD" id="cd13134">
    <property type="entry name" value="MATE_like_8"/>
    <property type="match status" value="1"/>
</dbReference>
<feature type="transmembrane region" description="Helical" evidence="7">
    <location>
        <begin position="12"/>
        <end position="38"/>
    </location>
</feature>
<feature type="transmembrane region" description="Helical" evidence="7">
    <location>
        <begin position="251"/>
        <end position="269"/>
    </location>
</feature>
<dbReference type="PANTHER" id="PTHR42925:SF2">
    <property type="entry name" value="NA+ DRIVEN MULTIDRUG EFFLUX PUMP"/>
    <property type="match status" value="1"/>
</dbReference>
<feature type="transmembrane region" description="Helical" evidence="7">
    <location>
        <begin position="58"/>
        <end position="81"/>
    </location>
</feature>
<comment type="caution">
    <text evidence="8">The sequence shown here is derived from an EMBL/GenBank/DDBJ whole genome shotgun (WGS) entry which is preliminary data.</text>
</comment>
<gene>
    <name evidence="8" type="ORF">DZC73_28535</name>
</gene>
<organism evidence="8 9">
    <name type="scientific">Piscinibacter terrae</name>
    <dbReference type="NCBI Taxonomy" id="2496871"/>
    <lineage>
        <taxon>Bacteria</taxon>
        <taxon>Pseudomonadati</taxon>
        <taxon>Pseudomonadota</taxon>
        <taxon>Betaproteobacteria</taxon>
        <taxon>Burkholderiales</taxon>
        <taxon>Sphaerotilaceae</taxon>
        <taxon>Piscinibacter</taxon>
    </lineage>
</organism>
<protein>
    <submittedName>
        <fullName evidence="8">MATE family efflux transporter</fullName>
    </submittedName>
</protein>
<feature type="transmembrane region" description="Helical" evidence="7">
    <location>
        <begin position="133"/>
        <end position="152"/>
    </location>
</feature>
<evidence type="ECO:0000256" key="2">
    <source>
        <dbReference type="ARBA" id="ARBA00022448"/>
    </source>
</evidence>
<accession>A0A3N7HKB6</accession>
<dbReference type="GO" id="GO:0042910">
    <property type="term" value="F:xenobiotic transmembrane transporter activity"/>
    <property type="evidence" value="ECO:0007669"/>
    <property type="project" value="InterPro"/>
</dbReference>
<keyword evidence="3" id="KW-1003">Cell membrane</keyword>
<keyword evidence="6 7" id="KW-0472">Membrane</keyword>
<dbReference type="GO" id="GO:0015297">
    <property type="term" value="F:antiporter activity"/>
    <property type="evidence" value="ECO:0007669"/>
    <property type="project" value="InterPro"/>
</dbReference>
<dbReference type="Proteomes" id="UP000267464">
    <property type="component" value="Unassembled WGS sequence"/>
</dbReference>
<dbReference type="EMBL" id="QUSW01000011">
    <property type="protein sequence ID" value="RQP21426.1"/>
    <property type="molecule type" value="Genomic_DNA"/>
</dbReference>
<keyword evidence="4 7" id="KW-0812">Transmembrane</keyword>
<evidence type="ECO:0000256" key="3">
    <source>
        <dbReference type="ARBA" id="ARBA00022475"/>
    </source>
</evidence>
<dbReference type="NCBIfam" id="TIGR00797">
    <property type="entry name" value="matE"/>
    <property type="match status" value="1"/>
</dbReference>
<dbReference type="InterPro" id="IPR048279">
    <property type="entry name" value="MdtK-like"/>
</dbReference>
<proteinExistence type="predicted"/>
<evidence type="ECO:0000256" key="7">
    <source>
        <dbReference type="SAM" id="Phobius"/>
    </source>
</evidence>
<dbReference type="PIRSF" id="PIRSF006603">
    <property type="entry name" value="DinF"/>
    <property type="match status" value="1"/>
</dbReference>
<evidence type="ECO:0000313" key="9">
    <source>
        <dbReference type="Proteomes" id="UP000267464"/>
    </source>
</evidence>
<dbReference type="InterPro" id="IPR047135">
    <property type="entry name" value="YsiQ"/>
</dbReference>
<comment type="subcellular location">
    <subcellularLocation>
        <location evidence="1">Cell inner membrane</location>
        <topology evidence="1">Multi-pass membrane protein</topology>
    </subcellularLocation>
</comment>
<feature type="transmembrane region" description="Helical" evidence="7">
    <location>
        <begin position="391"/>
        <end position="422"/>
    </location>
</feature>
<feature type="transmembrane region" description="Helical" evidence="7">
    <location>
        <begin position="320"/>
        <end position="338"/>
    </location>
</feature>
<evidence type="ECO:0000256" key="5">
    <source>
        <dbReference type="ARBA" id="ARBA00022989"/>
    </source>
</evidence>
<dbReference type="OrthoDB" id="9806302at2"/>
<evidence type="ECO:0000256" key="4">
    <source>
        <dbReference type="ARBA" id="ARBA00022692"/>
    </source>
</evidence>
<evidence type="ECO:0000256" key="1">
    <source>
        <dbReference type="ARBA" id="ARBA00004429"/>
    </source>
</evidence>
<evidence type="ECO:0000313" key="8">
    <source>
        <dbReference type="EMBL" id="RQP21426.1"/>
    </source>
</evidence>
<feature type="transmembrane region" description="Helical" evidence="7">
    <location>
        <begin position="93"/>
        <end position="113"/>
    </location>
</feature>
<dbReference type="PANTHER" id="PTHR42925">
    <property type="entry name" value="MULTIDRUG AND TOXIN EFFLUX PROTEIN MATE FAMILY"/>
    <property type="match status" value="1"/>
</dbReference>
<keyword evidence="2" id="KW-0813">Transport</keyword>
<dbReference type="AlphaFoldDB" id="A0A3N7HKB6"/>
<keyword evidence="5 7" id="KW-1133">Transmembrane helix</keyword>
<feature type="transmembrane region" description="Helical" evidence="7">
    <location>
        <begin position="164"/>
        <end position="183"/>
    </location>
</feature>
<feature type="transmembrane region" description="Helical" evidence="7">
    <location>
        <begin position="281"/>
        <end position="300"/>
    </location>
</feature>
<evidence type="ECO:0000256" key="6">
    <source>
        <dbReference type="ARBA" id="ARBA00023136"/>
    </source>
</evidence>
<keyword evidence="9" id="KW-1185">Reference proteome</keyword>
<dbReference type="InterPro" id="IPR002528">
    <property type="entry name" value="MATE_fam"/>
</dbReference>
<name>A0A3N7HKB6_9BURK</name>
<dbReference type="RefSeq" id="WP_124543801.1">
    <property type="nucleotide sequence ID" value="NZ_QUSW01000011.1"/>
</dbReference>
<dbReference type="Pfam" id="PF01554">
    <property type="entry name" value="MatE"/>
    <property type="match status" value="2"/>
</dbReference>
<sequence length="465" mass="50315">MSRQDLATQPRPALFTITWPLFSELLLGIFVGLVGLSMASRHSDTASGAFALANHVQATFFLLFRIVSVGVSVVITQNLGAGNRLAADQTARASLGASTWMGVLTAAGVVAVAEPLLRLLNAPAPVLDIALPYLRILALALALDALNAAMSAVMRAHLRAREALLNMVAMHGLHLVICWPLMFGVGPLPGLGLQGFALAMVISRAFGVAFHLVLWRWRLELVPRRADWWHVHWKRLSPVLHIGLPGAAENVAYRLALMYTVALVAGMGAADLATHSYTMQIMYFVLLSGLAIGFASEILVGHMIGAGALHEANQLVRRSLGIGIVVSTSLAVLAALTARWTMPLFTSDPKIIHTAQTLLWITVVLEPGRTFNLVVINALRATGDARYPVAAGVLSMIFVMAGGAWLLGVHWGLGLAGVWWAYTADEWLRGLLMAARWHWRGWVPHARQTHRRVSAKRRQLLAASS</sequence>
<feature type="transmembrane region" description="Helical" evidence="7">
    <location>
        <begin position="195"/>
        <end position="215"/>
    </location>
</feature>
<dbReference type="GO" id="GO:0005886">
    <property type="term" value="C:plasma membrane"/>
    <property type="evidence" value="ECO:0007669"/>
    <property type="project" value="UniProtKB-SubCell"/>
</dbReference>
<reference evidence="8 9" key="2">
    <citation type="submission" date="2018-12" db="EMBL/GenBank/DDBJ databases">
        <title>Rhizobacter gummiphilus sp. nov., a rubber-degrading bacterium isolated from the soil of a botanical garden in Japan.</title>
        <authorList>
            <person name="Shunsuke S.S."/>
        </authorList>
    </citation>
    <scope>NUCLEOTIDE SEQUENCE [LARGE SCALE GENOMIC DNA]</scope>
    <source>
        <strain evidence="8 9">S-16</strain>
    </source>
</reference>
<reference evidence="8 9" key="1">
    <citation type="submission" date="2018-08" db="EMBL/GenBank/DDBJ databases">
        <authorList>
            <person name="Khan S.A."/>
            <person name="Jeon C.O."/>
            <person name="Chun B.H."/>
            <person name="Jeong S.E."/>
        </authorList>
    </citation>
    <scope>NUCLEOTIDE SEQUENCE [LARGE SCALE GENOMIC DNA]</scope>
    <source>
        <strain evidence="8 9">S-16</strain>
    </source>
</reference>